<dbReference type="RefSeq" id="WP_160773273.1">
    <property type="nucleotide sequence ID" value="NZ_WTYV01000009.1"/>
</dbReference>
<comment type="caution">
    <text evidence="2">The sequence shown here is derived from an EMBL/GenBank/DDBJ whole genome shotgun (WGS) entry which is preliminary data.</text>
</comment>
<name>A0A844YYD3_9SPHN</name>
<proteinExistence type="predicted"/>
<feature type="region of interest" description="Disordered" evidence="1">
    <location>
        <begin position="87"/>
        <end position="114"/>
    </location>
</feature>
<dbReference type="EMBL" id="WTYV01000009">
    <property type="protein sequence ID" value="MXO73345.1"/>
    <property type="molecule type" value="Genomic_DNA"/>
</dbReference>
<dbReference type="Proteomes" id="UP000466966">
    <property type="component" value="Unassembled WGS sequence"/>
</dbReference>
<reference evidence="2 3" key="1">
    <citation type="submission" date="2019-12" db="EMBL/GenBank/DDBJ databases">
        <title>Genomic-based taxomic classification of the family Erythrobacteraceae.</title>
        <authorList>
            <person name="Xu L."/>
        </authorList>
    </citation>
    <scope>NUCLEOTIDE SEQUENCE [LARGE SCALE GENOMIC DNA]</scope>
    <source>
        <strain evidence="2 3">M0322</strain>
    </source>
</reference>
<accession>A0A844YYD3</accession>
<keyword evidence="3" id="KW-1185">Reference proteome</keyword>
<feature type="compositionally biased region" description="Low complexity" evidence="1">
    <location>
        <begin position="36"/>
        <end position="54"/>
    </location>
</feature>
<organism evidence="2 3">
    <name type="scientific">Alteraurantiacibacter buctensis</name>
    <dbReference type="NCBI Taxonomy" id="1503981"/>
    <lineage>
        <taxon>Bacteria</taxon>
        <taxon>Pseudomonadati</taxon>
        <taxon>Pseudomonadota</taxon>
        <taxon>Alphaproteobacteria</taxon>
        <taxon>Sphingomonadales</taxon>
        <taxon>Erythrobacteraceae</taxon>
        <taxon>Alteraurantiacibacter</taxon>
    </lineage>
</organism>
<sequence>MDIINIRSSVTLLVCCVAAAGFFLDQSPRRERAAEPRVVQAPAPAPVPTRAANPAPMPDLKDNSGPAGPETLTPAATRAPQIGAGVRLASPPQQPVSAEAAERALAEDLQAALD</sequence>
<protein>
    <submittedName>
        <fullName evidence="2">Uncharacterized protein</fullName>
    </submittedName>
</protein>
<dbReference type="AlphaFoldDB" id="A0A844YYD3"/>
<evidence type="ECO:0000313" key="2">
    <source>
        <dbReference type="EMBL" id="MXO73345.1"/>
    </source>
</evidence>
<gene>
    <name evidence="2" type="ORF">GRI99_17105</name>
</gene>
<evidence type="ECO:0000256" key="1">
    <source>
        <dbReference type="SAM" id="MobiDB-lite"/>
    </source>
</evidence>
<feature type="region of interest" description="Disordered" evidence="1">
    <location>
        <begin position="26"/>
        <end position="75"/>
    </location>
</feature>
<evidence type="ECO:0000313" key="3">
    <source>
        <dbReference type="Proteomes" id="UP000466966"/>
    </source>
</evidence>